<evidence type="ECO:0000313" key="3">
    <source>
        <dbReference type="EMBL" id="KAJ7023043.1"/>
    </source>
</evidence>
<organism evidence="3 4">
    <name type="scientific">Mycena alexandri</name>
    <dbReference type="NCBI Taxonomy" id="1745969"/>
    <lineage>
        <taxon>Eukaryota</taxon>
        <taxon>Fungi</taxon>
        <taxon>Dikarya</taxon>
        <taxon>Basidiomycota</taxon>
        <taxon>Agaricomycotina</taxon>
        <taxon>Agaricomycetes</taxon>
        <taxon>Agaricomycetidae</taxon>
        <taxon>Agaricales</taxon>
        <taxon>Marasmiineae</taxon>
        <taxon>Mycenaceae</taxon>
        <taxon>Mycena</taxon>
    </lineage>
</organism>
<evidence type="ECO:0000256" key="2">
    <source>
        <dbReference type="SAM" id="MobiDB-lite"/>
    </source>
</evidence>
<gene>
    <name evidence="3" type="ORF">C8F04DRAFT_1306376</name>
</gene>
<protein>
    <submittedName>
        <fullName evidence="3">Uncharacterized protein</fullName>
    </submittedName>
</protein>
<evidence type="ECO:0000313" key="4">
    <source>
        <dbReference type="Proteomes" id="UP001218188"/>
    </source>
</evidence>
<dbReference type="Proteomes" id="UP001218188">
    <property type="component" value="Unassembled WGS sequence"/>
</dbReference>
<feature type="compositionally biased region" description="Low complexity" evidence="2">
    <location>
        <begin position="296"/>
        <end position="312"/>
    </location>
</feature>
<keyword evidence="1" id="KW-0175">Coiled coil</keyword>
<reference evidence="3" key="1">
    <citation type="submission" date="2023-03" db="EMBL/GenBank/DDBJ databases">
        <title>Massive genome expansion in bonnet fungi (Mycena s.s.) driven by repeated elements and novel gene families across ecological guilds.</title>
        <authorList>
            <consortium name="Lawrence Berkeley National Laboratory"/>
            <person name="Harder C.B."/>
            <person name="Miyauchi S."/>
            <person name="Viragh M."/>
            <person name="Kuo A."/>
            <person name="Thoen E."/>
            <person name="Andreopoulos B."/>
            <person name="Lu D."/>
            <person name="Skrede I."/>
            <person name="Drula E."/>
            <person name="Henrissat B."/>
            <person name="Morin E."/>
            <person name="Kohler A."/>
            <person name="Barry K."/>
            <person name="LaButti K."/>
            <person name="Morin E."/>
            <person name="Salamov A."/>
            <person name="Lipzen A."/>
            <person name="Mereny Z."/>
            <person name="Hegedus B."/>
            <person name="Baldrian P."/>
            <person name="Stursova M."/>
            <person name="Weitz H."/>
            <person name="Taylor A."/>
            <person name="Grigoriev I.V."/>
            <person name="Nagy L.G."/>
            <person name="Martin F."/>
            <person name="Kauserud H."/>
        </authorList>
    </citation>
    <scope>NUCLEOTIDE SEQUENCE</scope>
    <source>
        <strain evidence="3">CBHHK200</strain>
    </source>
</reference>
<accession>A0AAD6S9S8</accession>
<sequence length="370" mass="39903">MDVEMAPPNQGTAKRPRDGNEDTTANTAPSKRLTKIHISHAHDAPKVVTPPSSSSPIVDAWTQALIMCNTSMVKVPPARILEHFGTIRADALKEYQDAQKQLQKAEVSLQRFDQACDSNEVPAIVANAIKVPHVQLLKGTPDLDTTDPDVVLAKSNVVDAVYAARIAGAEHARMKYLAQVTHCKGGVDTAKCADRLYGSLTAYSKEIIAGAPGGLRDPMAWDACIFHLRNAFVVELTDLSYDFAAKLRSEALAKDSKADATASAARPIEELLKDGMLPYDKRIEDLEKKLQAATQTPNASSSKSPATSSKTKAPGKEKKQKRKADDKKPRNEAKDAKRANAAGKGTSKDVKKDKKGKGKAKAEPLDSESD</sequence>
<proteinExistence type="predicted"/>
<feature type="coiled-coil region" evidence="1">
    <location>
        <begin position="88"/>
        <end position="115"/>
    </location>
</feature>
<evidence type="ECO:0000256" key="1">
    <source>
        <dbReference type="SAM" id="Coils"/>
    </source>
</evidence>
<name>A0AAD6S9S8_9AGAR</name>
<feature type="region of interest" description="Disordered" evidence="2">
    <location>
        <begin position="1"/>
        <end position="32"/>
    </location>
</feature>
<comment type="caution">
    <text evidence="3">The sequence shown here is derived from an EMBL/GenBank/DDBJ whole genome shotgun (WGS) entry which is preliminary data.</text>
</comment>
<feature type="region of interest" description="Disordered" evidence="2">
    <location>
        <begin position="290"/>
        <end position="370"/>
    </location>
</feature>
<feature type="compositionally biased region" description="Basic and acidic residues" evidence="2">
    <location>
        <begin position="323"/>
        <end position="338"/>
    </location>
</feature>
<dbReference type="EMBL" id="JARJCM010000195">
    <property type="protein sequence ID" value="KAJ7023043.1"/>
    <property type="molecule type" value="Genomic_DNA"/>
</dbReference>
<keyword evidence="4" id="KW-1185">Reference proteome</keyword>
<dbReference type="AlphaFoldDB" id="A0AAD6S9S8"/>